<evidence type="ECO:0000313" key="2">
    <source>
        <dbReference type="Proteomes" id="UP001527057"/>
    </source>
</evidence>
<name>A0ABT4F672_9BACI</name>
<dbReference type="RefSeq" id="WP_232532074.1">
    <property type="nucleotide sequence ID" value="NZ_CP017786.1"/>
</dbReference>
<evidence type="ECO:0000313" key="1">
    <source>
        <dbReference type="EMBL" id="MCY9577425.1"/>
    </source>
</evidence>
<dbReference type="Gene3D" id="1.10.10.60">
    <property type="entry name" value="Homeodomain-like"/>
    <property type="match status" value="1"/>
</dbReference>
<protein>
    <recommendedName>
        <fullName evidence="3">AraC family transcriptional regulator</fullName>
    </recommendedName>
</protein>
<dbReference type="Proteomes" id="UP001527057">
    <property type="component" value="Unassembled WGS sequence"/>
</dbReference>
<gene>
    <name evidence="1" type="ORF">M5W27_16720</name>
</gene>
<accession>A0ABT4F672</accession>
<proteinExistence type="predicted"/>
<keyword evidence="2" id="KW-1185">Reference proteome</keyword>
<dbReference type="EMBL" id="JAMDMH010000042">
    <property type="protein sequence ID" value="MCY9577425.1"/>
    <property type="molecule type" value="Genomic_DNA"/>
</dbReference>
<organism evidence="1 2">
    <name type="scientific">Bacillus xiamenensis</name>
    <dbReference type="NCBI Taxonomy" id="1178537"/>
    <lineage>
        <taxon>Bacteria</taxon>
        <taxon>Bacillati</taxon>
        <taxon>Bacillota</taxon>
        <taxon>Bacilli</taxon>
        <taxon>Bacillales</taxon>
        <taxon>Bacillaceae</taxon>
        <taxon>Bacillus</taxon>
    </lineage>
</organism>
<reference evidence="1 2" key="1">
    <citation type="submission" date="2022-05" db="EMBL/GenBank/DDBJ databases">
        <title>Genome Sequencing of Bee-Associated Microbes.</title>
        <authorList>
            <person name="Dunlap C."/>
        </authorList>
    </citation>
    <scope>NUCLEOTIDE SEQUENCE [LARGE SCALE GENOMIC DNA]</scope>
    <source>
        <strain evidence="1 2">CBP-1093</strain>
    </source>
</reference>
<evidence type="ECO:0008006" key="3">
    <source>
        <dbReference type="Google" id="ProtNLM"/>
    </source>
</evidence>
<dbReference type="InterPro" id="IPR009057">
    <property type="entry name" value="Homeodomain-like_sf"/>
</dbReference>
<dbReference type="SUPFAM" id="SSF46689">
    <property type="entry name" value="Homeodomain-like"/>
    <property type="match status" value="1"/>
</dbReference>
<sequence>MKAQTIMDSIQYMEERLDQPVLIEEVAEAVCMSTCHDQRLFHLLTGIPVQNTFEKDG</sequence>
<comment type="caution">
    <text evidence="1">The sequence shown here is derived from an EMBL/GenBank/DDBJ whole genome shotgun (WGS) entry which is preliminary data.</text>
</comment>